<dbReference type="RefSeq" id="WP_189461288.1">
    <property type="nucleotide sequence ID" value="NZ_BMYO01000007.1"/>
</dbReference>
<organism evidence="3 4">
    <name type="scientific">Jeongeupia chitinilytica</name>
    <dbReference type="NCBI Taxonomy" id="1041641"/>
    <lineage>
        <taxon>Bacteria</taxon>
        <taxon>Pseudomonadati</taxon>
        <taxon>Pseudomonadota</taxon>
        <taxon>Betaproteobacteria</taxon>
        <taxon>Neisseriales</taxon>
        <taxon>Chitinibacteraceae</taxon>
        <taxon>Jeongeupia</taxon>
    </lineage>
</organism>
<dbReference type="EMBL" id="BMYO01000007">
    <property type="protein sequence ID" value="GHD65312.1"/>
    <property type="molecule type" value="Genomic_DNA"/>
</dbReference>
<evidence type="ECO:0000313" key="4">
    <source>
        <dbReference type="Proteomes" id="UP000604737"/>
    </source>
</evidence>
<keyword evidence="4" id="KW-1185">Reference proteome</keyword>
<evidence type="ECO:0000313" key="3">
    <source>
        <dbReference type="EMBL" id="GHD65312.1"/>
    </source>
</evidence>
<dbReference type="InterPro" id="IPR043764">
    <property type="entry name" value="DUF5710"/>
</dbReference>
<comment type="caution">
    <text evidence="3">The sequence shown here is derived from an EMBL/GenBank/DDBJ whole genome shotgun (WGS) entry which is preliminary data.</text>
</comment>
<accession>A0ABQ3H389</accession>
<evidence type="ECO:0000256" key="1">
    <source>
        <dbReference type="SAM" id="MobiDB-lite"/>
    </source>
</evidence>
<gene>
    <name evidence="3" type="ORF">GCM10007350_25530</name>
</gene>
<dbReference type="Proteomes" id="UP000604737">
    <property type="component" value="Unassembled WGS sequence"/>
</dbReference>
<reference evidence="4" key="1">
    <citation type="journal article" date="2019" name="Int. J. Syst. Evol. Microbiol.">
        <title>The Global Catalogue of Microorganisms (GCM) 10K type strain sequencing project: providing services to taxonomists for standard genome sequencing and annotation.</title>
        <authorList>
            <consortium name="The Broad Institute Genomics Platform"/>
            <consortium name="The Broad Institute Genome Sequencing Center for Infectious Disease"/>
            <person name="Wu L."/>
            <person name="Ma J."/>
        </authorList>
    </citation>
    <scope>NUCLEOTIDE SEQUENCE [LARGE SCALE GENOMIC DNA]</scope>
    <source>
        <strain evidence="4">KCTC 23701</strain>
    </source>
</reference>
<name>A0ABQ3H389_9NEIS</name>
<feature type="region of interest" description="Disordered" evidence="1">
    <location>
        <begin position="59"/>
        <end position="80"/>
    </location>
</feature>
<evidence type="ECO:0000259" key="2">
    <source>
        <dbReference type="Pfam" id="PF18974"/>
    </source>
</evidence>
<proteinExistence type="predicted"/>
<sequence length="92" mass="10033">MSNPPKRPGGAPRVQRYLAVPFAEKDAAKALGARWDPAKKKWYAPQGVDLAPFAQWLPPDDGPAEAARGDTLREPVLPPGFVAYDGEIPPWE</sequence>
<dbReference type="Pfam" id="PF18974">
    <property type="entry name" value="DUF5710"/>
    <property type="match status" value="1"/>
</dbReference>
<protein>
    <recommendedName>
        <fullName evidence="2">DUF5710 domain-containing protein</fullName>
    </recommendedName>
</protein>
<feature type="domain" description="DUF5710" evidence="2">
    <location>
        <begin position="17"/>
        <end position="58"/>
    </location>
</feature>